<protein>
    <recommendedName>
        <fullName evidence="4">Baseplate protein J-like domain-containing protein</fullName>
    </recommendedName>
</protein>
<reference evidence="2 3" key="1">
    <citation type="submission" date="2019-10" db="EMBL/GenBank/DDBJ databases">
        <title>Draft whole-genome sequence of the purple nonsulfur photosynthetic bacterium Roseospira navarrensis DSM 15114.</title>
        <authorList>
            <person name="Kyndt J.A."/>
            <person name="Meyer T.E."/>
        </authorList>
    </citation>
    <scope>NUCLEOTIDE SEQUENCE [LARGE SCALE GENOMIC DNA]</scope>
    <source>
        <strain evidence="2 3">DSM 15114</strain>
    </source>
</reference>
<comment type="caution">
    <text evidence="2">The sequence shown here is derived from an EMBL/GenBank/DDBJ whole genome shotgun (WGS) entry which is preliminary data.</text>
</comment>
<accession>A0A7X1ZFN3</accession>
<name>A0A7X1ZFN3_9PROT</name>
<dbReference type="OrthoDB" id="9796131at2"/>
<dbReference type="Proteomes" id="UP000434582">
    <property type="component" value="Unassembled WGS sequence"/>
</dbReference>
<dbReference type="RefSeq" id="WP_153345338.1">
    <property type="nucleotide sequence ID" value="NZ_WIVE01000050.1"/>
</dbReference>
<keyword evidence="3" id="KW-1185">Reference proteome</keyword>
<evidence type="ECO:0000313" key="3">
    <source>
        <dbReference type="Proteomes" id="UP000434582"/>
    </source>
</evidence>
<dbReference type="AlphaFoldDB" id="A0A7X1ZFN3"/>
<evidence type="ECO:0000256" key="1">
    <source>
        <dbReference type="SAM" id="MobiDB-lite"/>
    </source>
</evidence>
<sequence length="856" mass="93312">MTTSADRLSLLRSRAADFTGIAFVKVVDTCDQRVLWVYFHTDPRDLATPFEPTGAPPDPLTPADLRIHAADGTGPDVPLDPDPARLVWRDDPLTAHRVLEVVVREPGAFADYRLTIDDARVDPGFNGVRFSFKVGCDDDLDCAEDTQPCPPPGLDDVEVDYLARDFVSLRNALLDFTAQRYPNWQTPTEADVGMVPLEILAALGDELSYFQDRMNREAYLETATERRSLRRKARLVDHEIHDGRQATTLLELTAVAGSSVVPAGAAVWALPDGQDPIAFEIGARLRDAVLDGVSYAIDSRWNAGLITPYAFDDDGACLMPGATEVYVRNDPADPDNPGGEVFTVADAATWADGRLLLLRDRAADVAEPERLRAVRVVDVDLTSDPLVGIALARIRWADEDAVTIPIPLADLDLSGNLLPATAGETRRQSFRLGPLQENDGPDVRPAVERAGPLYSDADPSLLTRRDPCDEGDAEDASRPPVYLLSLPDTDTRGLAFADLTGDLRATEPELIVTEDGQPDDPWDVQRSLLLCGPDDQVVTLEDGTWRRILGIWTPDGELVHRDYATGAGYTVRFGDGLFGRLPVRDALFHVDYRLGAGRRANLPAGAVNGLSIPNQQPPHVGDLVGLVDAVTNPFPVTDGRDPETAEEIRQTAPDAYRASVLFAVRPEDYGTQAETLASVQRAQGRFRWTGAWLAATTAVDPAGAAMLTEDVRAEVQTLLDNRRQAGRPVIVVPPRYVNLDLRITVCLSRTVFRGHVEPRLLAALFGDARTGATGFFAPDAFTFGTPLRRPALEAAIVAVEGVEAVTGMEIRVHGETDFAPFEDFAFDVADDELIRLENTRRHPERGSLRLTMVGGA</sequence>
<proteinExistence type="predicted"/>
<organism evidence="2 3">
    <name type="scientific">Roseospira navarrensis</name>
    <dbReference type="NCBI Taxonomy" id="140058"/>
    <lineage>
        <taxon>Bacteria</taxon>
        <taxon>Pseudomonadati</taxon>
        <taxon>Pseudomonadota</taxon>
        <taxon>Alphaproteobacteria</taxon>
        <taxon>Rhodospirillales</taxon>
        <taxon>Rhodospirillaceae</taxon>
        <taxon>Roseospira</taxon>
    </lineage>
</organism>
<dbReference type="EMBL" id="WIVE01000050">
    <property type="protein sequence ID" value="MQX37646.1"/>
    <property type="molecule type" value="Genomic_DNA"/>
</dbReference>
<feature type="region of interest" description="Disordered" evidence="1">
    <location>
        <begin position="430"/>
        <end position="481"/>
    </location>
</feature>
<gene>
    <name evidence="2" type="ORF">GHC57_14070</name>
</gene>
<evidence type="ECO:0000313" key="2">
    <source>
        <dbReference type="EMBL" id="MQX37646.1"/>
    </source>
</evidence>
<evidence type="ECO:0008006" key="4">
    <source>
        <dbReference type="Google" id="ProtNLM"/>
    </source>
</evidence>